<feature type="non-terminal residue" evidence="1">
    <location>
        <position position="1"/>
    </location>
</feature>
<sequence length="60" mass="7429">IKNKQCGQMNLKRMLASRQVHRKVWFHSRIWPHPLRMHQILGGRRPDDLEQDYWTKMMML</sequence>
<proteinExistence type="predicted"/>
<reference evidence="1 2" key="1">
    <citation type="submission" date="2019-03" db="EMBL/GenBank/DDBJ databases">
        <title>Single cell metagenomics reveals metabolic interactions within the superorganism composed of flagellate Streblomastix strix and complex community of Bacteroidetes bacteria on its surface.</title>
        <authorList>
            <person name="Treitli S.C."/>
            <person name="Kolisko M."/>
            <person name="Husnik F."/>
            <person name="Keeling P."/>
            <person name="Hampl V."/>
        </authorList>
    </citation>
    <scope>NUCLEOTIDE SEQUENCE [LARGE SCALE GENOMIC DNA]</scope>
    <source>
        <strain evidence="1">ST1C</strain>
    </source>
</reference>
<dbReference type="AlphaFoldDB" id="A0A5J4V6U0"/>
<name>A0A5J4V6U0_9EUKA</name>
<evidence type="ECO:0000313" key="2">
    <source>
        <dbReference type="Proteomes" id="UP000324800"/>
    </source>
</evidence>
<organism evidence="1 2">
    <name type="scientific">Streblomastix strix</name>
    <dbReference type="NCBI Taxonomy" id="222440"/>
    <lineage>
        <taxon>Eukaryota</taxon>
        <taxon>Metamonada</taxon>
        <taxon>Preaxostyla</taxon>
        <taxon>Oxymonadida</taxon>
        <taxon>Streblomastigidae</taxon>
        <taxon>Streblomastix</taxon>
    </lineage>
</organism>
<protein>
    <submittedName>
        <fullName evidence="1">Uncharacterized protein</fullName>
    </submittedName>
</protein>
<comment type="caution">
    <text evidence="1">The sequence shown here is derived from an EMBL/GenBank/DDBJ whole genome shotgun (WGS) entry which is preliminary data.</text>
</comment>
<evidence type="ECO:0000313" key="1">
    <source>
        <dbReference type="EMBL" id="KAA6378347.1"/>
    </source>
</evidence>
<gene>
    <name evidence="1" type="ORF">EZS28_026124</name>
</gene>
<accession>A0A5J4V6U0</accession>
<dbReference type="Proteomes" id="UP000324800">
    <property type="component" value="Unassembled WGS sequence"/>
</dbReference>
<dbReference type="EMBL" id="SNRW01009206">
    <property type="protein sequence ID" value="KAA6378347.1"/>
    <property type="molecule type" value="Genomic_DNA"/>
</dbReference>